<dbReference type="Proteomes" id="UP000694546">
    <property type="component" value="Chromosome 8"/>
</dbReference>
<dbReference type="InterPro" id="IPR016135">
    <property type="entry name" value="UBQ-conjugating_enzyme/RWD"/>
</dbReference>
<dbReference type="SUPFAM" id="SSF54495">
    <property type="entry name" value="UBC-like"/>
    <property type="match status" value="1"/>
</dbReference>
<dbReference type="SMART" id="SM00212">
    <property type="entry name" value="UBCc"/>
    <property type="match status" value="1"/>
</dbReference>
<dbReference type="PROSITE" id="PS50127">
    <property type="entry name" value="UBC_2"/>
    <property type="match status" value="1"/>
</dbReference>
<evidence type="ECO:0000313" key="3">
    <source>
        <dbReference type="Ensembl" id="ENSGMOP00000056170.1"/>
    </source>
</evidence>
<name>A0A8C5C5S3_GADMO</name>
<feature type="region of interest" description="Disordered" evidence="1">
    <location>
        <begin position="205"/>
        <end position="245"/>
    </location>
</feature>
<dbReference type="Gene3D" id="3.30.40.10">
    <property type="entry name" value="Zinc/RING finger domain, C3HC4 (zinc finger)"/>
    <property type="match status" value="1"/>
</dbReference>
<dbReference type="CDD" id="cd16453">
    <property type="entry name" value="RING-Ubox"/>
    <property type="match status" value="1"/>
</dbReference>
<dbReference type="InterPro" id="IPR000608">
    <property type="entry name" value="UBC"/>
</dbReference>
<dbReference type="PANTHER" id="PTHR24068">
    <property type="entry name" value="UBIQUITIN-CONJUGATING ENZYME E2"/>
    <property type="match status" value="1"/>
</dbReference>
<accession>A0A8C5C5S3</accession>
<organism evidence="3 4">
    <name type="scientific">Gadus morhua</name>
    <name type="common">Atlantic cod</name>
    <dbReference type="NCBI Taxonomy" id="8049"/>
    <lineage>
        <taxon>Eukaryota</taxon>
        <taxon>Metazoa</taxon>
        <taxon>Chordata</taxon>
        <taxon>Craniata</taxon>
        <taxon>Vertebrata</taxon>
        <taxon>Euteleostomi</taxon>
        <taxon>Actinopterygii</taxon>
        <taxon>Neopterygii</taxon>
        <taxon>Teleostei</taxon>
        <taxon>Neoteleostei</taxon>
        <taxon>Acanthomorphata</taxon>
        <taxon>Zeiogadaria</taxon>
        <taxon>Gadariae</taxon>
        <taxon>Gadiformes</taxon>
        <taxon>Gadoidei</taxon>
        <taxon>Gadidae</taxon>
        <taxon>Gadus</taxon>
    </lineage>
</organism>
<keyword evidence="4" id="KW-1185">Reference proteome</keyword>
<dbReference type="OMA" id="SGRICHH"/>
<reference evidence="3" key="2">
    <citation type="submission" date="2025-09" db="UniProtKB">
        <authorList>
            <consortium name="Ensembl"/>
        </authorList>
    </citation>
    <scope>IDENTIFICATION</scope>
</reference>
<dbReference type="InterPro" id="IPR013083">
    <property type="entry name" value="Znf_RING/FYVE/PHD"/>
</dbReference>
<proteinExistence type="predicted"/>
<feature type="region of interest" description="Disordered" evidence="1">
    <location>
        <begin position="145"/>
        <end position="165"/>
    </location>
</feature>
<dbReference type="Ensembl" id="ENSGMOT00000043161.1">
    <property type="protein sequence ID" value="ENSGMOP00000056170.1"/>
    <property type="gene ID" value="ENSGMOG00000034723.1"/>
</dbReference>
<dbReference type="Pfam" id="PF00179">
    <property type="entry name" value="UQ_con"/>
    <property type="match status" value="1"/>
</dbReference>
<feature type="domain" description="UBC core" evidence="2">
    <location>
        <begin position="2"/>
        <end position="148"/>
    </location>
</feature>
<evidence type="ECO:0000259" key="2">
    <source>
        <dbReference type="PROSITE" id="PS50127"/>
    </source>
</evidence>
<dbReference type="GO" id="GO:0004842">
    <property type="term" value="F:ubiquitin-protein transferase activity"/>
    <property type="evidence" value="ECO:0007669"/>
    <property type="project" value="InterPro"/>
</dbReference>
<dbReference type="Gene3D" id="3.10.110.10">
    <property type="entry name" value="Ubiquitin Conjugating Enzyme"/>
    <property type="match status" value="1"/>
</dbReference>
<evidence type="ECO:0000313" key="4">
    <source>
        <dbReference type="Proteomes" id="UP000694546"/>
    </source>
</evidence>
<dbReference type="InterPro" id="IPR003613">
    <property type="entry name" value="Ubox_domain"/>
</dbReference>
<dbReference type="GO" id="GO:0016567">
    <property type="term" value="P:protein ubiquitination"/>
    <property type="evidence" value="ECO:0007669"/>
    <property type="project" value="InterPro"/>
</dbReference>
<dbReference type="Pfam" id="PF04564">
    <property type="entry name" value="U-box"/>
    <property type="match status" value="1"/>
</dbReference>
<dbReference type="SMART" id="SM00504">
    <property type="entry name" value="Ubox"/>
    <property type="match status" value="1"/>
</dbReference>
<dbReference type="AlphaFoldDB" id="A0A8C5C5S3"/>
<dbReference type="CDD" id="cd23833">
    <property type="entry name" value="UBCc_ApmR795-like"/>
    <property type="match status" value="1"/>
</dbReference>
<evidence type="ECO:0000256" key="1">
    <source>
        <dbReference type="SAM" id="MobiDB-lite"/>
    </source>
</evidence>
<dbReference type="SUPFAM" id="SSF57850">
    <property type="entry name" value="RING/U-box"/>
    <property type="match status" value="1"/>
</dbReference>
<reference evidence="3" key="1">
    <citation type="submission" date="2025-08" db="UniProtKB">
        <authorList>
            <consortium name="Ensembl"/>
        </authorList>
    </citation>
    <scope>IDENTIFICATION</scope>
</reference>
<protein>
    <recommendedName>
        <fullName evidence="2">UBC core domain-containing protein</fullName>
    </recommendedName>
</protein>
<sequence>MEKDKRILEELRRLHCEPHPYFTIFPSESDFTFWKILMQGPPDTPYEKGVFELYCQFDKDYPVKPPTIRFFTHVYHCNINNSGRICHHIFDRSYNAHVTMREILDAIYGLLIAPEAEDPLDSILAEEFLSSKDKYEQEAKEQTAKTAAKSFNDKERELVGRSSVPKNTPQHLKCLLSKRIFVDPVKTKYGTVYERKAIEEHLKTKPFDPQMGKKRPLQTSDLQQDRDMKKMVREHKVRQIQPAGP</sequence>
<dbReference type="GeneTree" id="ENSGT00940000166520"/>